<dbReference type="EMBL" id="BMQK01000010">
    <property type="protein sequence ID" value="GGQ68712.1"/>
    <property type="molecule type" value="Genomic_DNA"/>
</dbReference>
<gene>
    <name evidence="1" type="ORF">GCM10010145_43030</name>
</gene>
<accession>A0A918BIM0</accession>
<comment type="caution">
    <text evidence="1">The sequence shown here is derived from an EMBL/GenBank/DDBJ whole genome shotgun (WGS) entry which is preliminary data.</text>
</comment>
<reference evidence="1" key="1">
    <citation type="journal article" date="2014" name="Int. J. Syst. Evol. Microbiol.">
        <title>Complete genome sequence of Corynebacterium casei LMG S-19264T (=DSM 44701T), isolated from a smear-ripened cheese.</title>
        <authorList>
            <consortium name="US DOE Joint Genome Institute (JGI-PGF)"/>
            <person name="Walter F."/>
            <person name="Albersmeier A."/>
            <person name="Kalinowski J."/>
            <person name="Ruckert C."/>
        </authorList>
    </citation>
    <scope>NUCLEOTIDE SEQUENCE</scope>
    <source>
        <strain evidence="1">JCM 3131</strain>
    </source>
</reference>
<protein>
    <submittedName>
        <fullName evidence="1">Uncharacterized protein</fullName>
    </submittedName>
</protein>
<evidence type="ECO:0000313" key="1">
    <source>
        <dbReference type="EMBL" id="GGQ68712.1"/>
    </source>
</evidence>
<name>A0A918BIM0_9ACTN</name>
<keyword evidence="2" id="KW-1185">Reference proteome</keyword>
<proteinExistence type="predicted"/>
<sequence length="69" mass="7174">MPVEQLQEAVEGFVEGGRVQRGQGVPVEGEERVIGGAGLGEAVGVRQQPLMRGELRAVHPGVGGQSQGR</sequence>
<organism evidence="1 2">
    <name type="scientific">Streptomyces ruber</name>
    <dbReference type="NCBI Taxonomy" id="83378"/>
    <lineage>
        <taxon>Bacteria</taxon>
        <taxon>Bacillati</taxon>
        <taxon>Actinomycetota</taxon>
        <taxon>Actinomycetes</taxon>
        <taxon>Kitasatosporales</taxon>
        <taxon>Streptomycetaceae</taxon>
        <taxon>Streptomyces</taxon>
    </lineage>
</organism>
<evidence type="ECO:0000313" key="2">
    <source>
        <dbReference type="Proteomes" id="UP000620156"/>
    </source>
</evidence>
<dbReference type="AlphaFoldDB" id="A0A918BIM0"/>
<dbReference type="Proteomes" id="UP000620156">
    <property type="component" value="Unassembled WGS sequence"/>
</dbReference>
<reference evidence="1" key="2">
    <citation type="submission" date="2020-09" db="EMBL/GenBank/DDBJ databases">
        <authorList>
            <person name="Sun Q."/>
            <person name="Ohkuma M."/>
        </authorList>
    </citation>
    <scope>NUCLEOTIDE SEQUENCE</scope>
    <source>
        <strain evidence="1">JCM 3131</strain>
    </source>
</reference>